<protein>
    <submittedName>
        <fullName evidence="2">Uncharacterized protein</fullName>
    </submittedName>
</protein>
<accession>A0ABM8GM41</accession>
<feature type="compositionally biased region" description="Basic and acidic residues" evidence="1">
    <location>
        <begin position="1"/>
        <end position="13"/>
    </location>
</feature>
<dbReference type="EMBL" id="AP027732">
    <property type="protein sequence ID" value="BDZ49486.1"/>
    <property type="molecule type" value="Genomic_DNA"/>
</dbReference>
<feature type="compositionally biased region" description="Basic and acidic residues" evidence="1">
    <location>
        <begin position="33"/>
        <end position="46"/>
    </location>
</feature>
<keyword evidence="3" id="KW-1185">Reference proteome</keyword>
<evidence type="ECO:0000313" key="2">
    <source>
        <dbReference type="EMBL" id="BDZ49486.1"/>
    </source>
</evidence>
<feature type="region of interest" description="Disordered" evidence="1">
    <location>
        <begin position="88"/>
        <end position="132"/>
    </location>
</feature>
<proteinExistence type="predicted"/>
<evidence type="ECO:0000313" key="3">
    <source>
        <dbReference type="Proteomes" id="UP001321486"/>
    </source>
</evidence>
<organism evidence="2 3">
    <name type="scientific">Frondihabitans sucicola</name>
    <dbReference type="NCBI Taxonomy" id="1268041"/>
    <lineage>
        <taxon>Bacteria</taxon>
        <taxon>Bacillati</taxon>
        <taxon>Actinomycetota</taxon>
        <taxon>Actinomycetes</taxon>
        <taxon>Micrococcales</taxon>
        <taxon>Microbacteriaceae</taxon>
        <taxon>Frondihabitans</taxon>
    </lineage>
</organism>
<evidence type="ECO:0000256" key="1">
    <source>
        <dbReference type="SAM" id="MobiDB-lite"/>
    </source>
</evidence>
<feature type="region of interest" description="Disordered" evidence="1">
    <location>
        <begin position="1"/>
        <end position="61"/>
    </location>
</feature>
<sequence>MDDDLGAVRRPPDEQLGNVGERRDGVHAQVEIADARPGEERDETDRVTGNVGHLGGDPGGSEAFVEALRDRQRVLDEGPVHELRVRRAGEGVPDDPAARDRLLHPRHSVRVGSIEKGLHEPGSRRPDERGVGRLGELLGQVEGTRDPVLDVLVEYGVRAPREPQIEMRLEDDVDRLDHGVVTSRRRATAAVS</sequence>
<feature type="compositionally biased region" description="Basic and acidic residues" evidence="1">
    <location>
        <begin position="116"/>
        <end position="131"/>
    </location>
</feature>
<gene>
    <name evidence="2" type="ORF">GCM10025867_17270</name>
</gene>
<name>A0ABM8GM41_9MICO</name>
<dbReference type="Proteomes" id="UP001321486">
    <property type="component" value="Chromosome"/>
</dbReference>
<reference evidence="3" key="1">
    <citation type="journal article" date="2019" name="Int. J. Syst. Evol. Microbiol.">
        <title>The Global Catalogue of Microorganisms (GCM) 10K type strain sequencing project: providing services to taxonomists for standard genome sequencing and annotation.</title>
        <authorList>
            <consortium name="The Broad Institute Genomics Platform"/>
            <consortium name="The Broad Institute Genome Sequencing Center for Infectious Disease"/>
            <person name="Wu L."/>
            <person name="Ma J."/>
        </authorList>
    </citation>
    <scope>NUCLEOTIDE SEQUENCE [LARGE SCALE GENOMIC DNA]</scope>
    <source>
        <strain evidence="3">NBRC 108728</strain>
    </source>
</reference>